<dbReference type="PANTHER" id="PTHR43798:SF33">
    <property type="entry name" value="HYDROLASE, PUTATIVE (AFU_ORTHOLOGUE AFUA_2G14860)-RELATED"/>
    <property type="match status" value="1"/>
</dbReference>
<dbReference type="Pfam" id="PF00561">
    <property type="entry name" value="Abhydrolase_1"/>
    <property type="match status" value="1"/>
</dbReference>
<reference evidence="2 3" key="1">
    <citation type="submission" date="2016-11" db="EMBL/GenBank/DDBJ databases">
        <title>Draft Genome Sequences of Nine Cyanobacterial Strains from Diverse Habitats.</title>
        <authorList>
            <person name="Zhu T."/>
            <person name="Hou S."/>
            <person name="Lu X."/>
            <person name="Hess W.R."/>
        </authorList>
    </citation>
    <scope>NUCLEOTIDE SEQUENCE [LARGE SCALE GENOMIC DNA]</scope>
    <source>
        <strain evidence="2 3">5.2 s.c.1</strain>
    </source>
</reference>
<proteinExistence type="predicted"/>
<accession>A0A1U7HM46</accession>
<sequence>MSYQLQEKPIKLNNYQTVYLEGGDAHSETILFLHGWTIATEPYQTTLHLLSQKYRVIAPDLPGFGKTSFPNSVADYDEYINCLITFLAALNLQQVYVVGHSGGGAVGVVLAATHPSLVKRLVIIDSTGIPLGSLPEVALRRLIDFPAQLGKFKLEPMLLFIKALFLNWIFKPQNMIQATWIALEKDLRPLLPKVQCPTLVVWGDRDLFVPVKFAYDFYQGIPRAQLTILEGEYHEWIFYHEQKCVELVFNFFDEVERSL</sequence>
<feature type="domain" description="AB hydrolase-1" evidence="1">
    <location>
        <begin position="29"/>
        <end position="142"/>
    </location>
</feature>
<dbReference type="PRINTS" id="PR00111">
    <property type="entry name" value="ABHYDROLASE"/>
</dbReference>
<evidence type="ECO:0000259" key="1">
    <source>
        <dbReference type="Pfam" id="PF00561"/>
    </source>
</evidence>
<comment type="caution">
    <text evidence="2">The sequence shown here is derived from an EMBL/GenBank/DDBJ whole genome shotgun (WGS) entry which is preliminary data.</text>
</comment>
<dbReference type="STRING" id="247279.NIES1031_15140"/>
<dbReference type="Gene3D" id="3.40.50.1820">
    <property type="entry name" value="alpha/beta hydrolase"/>
    <property type="match status" value="1"/>
</dbReference>
<dbReference type="InterPro" id="IPR000073">
    <property type="entry name" value="AB_hydrolase_1"/>
</dbReference>
<name>A0A1U7HM46_9CHRO</name>
<dbReference type="AlphaFoldDB" id="A0A1U7HM46"/>
<dbReference type="Proteomes" id="UP000185984">
    <property type="component" value="Unassembled WGS sequence"/>
</dbReference>
<evidence type="ECO:0000313" key="3">
    <source>
        <dbReference type="Proteomes" id="UP000185984"/>
    </source>
</evidence>
<dbReference type="GO" id="GO:0016020">
    <property type="term" value="C:membrane"/>
    <property type="evidence" value="ECO:0007669"/>
    <property type="project" value="TreeGrafter"/>
</dbReference>
<organism evidence="2 3">
    <name type="scientific">Chroogloeocystis siderophila 5.2 s.c.1</name>
    <dbReference type="NCBI Taxonomy" id="247279"/>
    <lineage>
        <taxon>Bacteria</taxon>
        <taxon>Bacillati</taxon>
        <taxon>Cyanobacteriota</taxon>
        <taxon>Cyanophyceae</taxon>
        <taxon>Oscillatoriophycideae</taxon>
        <taxon>Chroococcales</taxon>
        <taxon>Chroococcaceae</taxon>
        <taxon>Chroogloeocystis</taxon>
    </lineage>
</organism>
<dbReference type="EMBL" id="MRCC01000012">
    <property type="protein sequence ID" value="OKH24639.1"/>
    <property type="molecule type" value="Genomic_DNA"/>
</dbReference>
<dbReference type="PANTHER" id="PTHR43798">
    <property type="entry name" value="MONOACYLGLYCEROL LIPASE"/>
    <property type="match status" value="1"/>
</dbReference>
<protein>
    <recommendedName>
        <fullName evidence="1">AB hydrolase-1 domain-containing protein</fullName>
    </recommendedName>
</protein>
<evidence type="ECO:0000313" key="2">
    <source>
        <dbReference type="EMBL" id="OKH24639.1"/>
    </source>
</evidence>
<gene>
    <name evidence="2" type="ORF">NIES1031_15140</name>
</gene>
<keyword evidence="3" id="KW-1185">Reference proteome</keyword>
<dbReference type="InterPro" id="IPR029058">
    <property type="entry name" value="AB_hydrolase_fold"/>
</dbReference>
<dbReference type="RefSeq" id="WP_073550366.1">
    <property type="nucleotide sequence ID" value="NZ_CAWMVK010000004.1"/>
</dbReference>
<dbReference type="SUPFAM" id="SSF53474">
    <property type="entry name" value="alpha/beta-Hydrolases"/>
    <property type="match status" value="1"/>
</dbReference>
<dbReference type="OrthoDB" id="9775557at2"/>
<dbReference type="InterPro" id="IPR050266">
    <property type="entry name" value="AB_hydrolase_sf"/>
</dbReference>